<evidence type="ECO:0000256" key="11">
    <source>
        <dbReference type="RuleBase" id="RU003357"/>
    </source>
</evidence>
<feature type="signal peptide" evidence="13">
    <location>
        <begin position="1"/>
        <end position="27"/>
    </location>
</feature>
<dbReference type="SUPFAM" id="SSF49464">
    <property type="entry name" value="Carboxypeptidase regulatory domain-like"/>
    <property type="match status" value="1"/>
</dbReference>
<dbReference type="InterPro" id="IPR037066">
    <property type="entry name" value="Plug_dom_sf"/>
</dbReference>
<dbReference type="Gene3D" id="2.170.130.10">
    <property type="entry name" value="TonB-dependent receptor, plug domain"/>
    <property type="match status" value="1"/>
</dbReference>
<evidence type="ECO:0000313" key="15">
    <source>
        <dbReference type="EMBL" id="KKB57950.1"/>
    </source>
</evidence>
<dbReference type="PATRIC" id="fig|1203610.3.peg.1805"/>
<evidence type="ECO:0000256" key="4">
    <source>
        <dbReference type="ARBA" id="ARBA00022496"/>
    </source>
</evidence>
<comment type="similarity">
    <text evidence="10 11">Belongs to the TonB-dependent receptor family.</text>
</comment>
<keyword evidence="2 10" id="KW-0813">Transport</keyword>
<keyword evidence="13" id="KW-0732">Signal</keyword>
<evidence type="ECO:0000313" key="16">
    <source>
        <dbReference type="Proteomes" id="UP000033035"/>
    </source>
</evidence>
<feature type="domain" description="Secretin/TonB short N-terminal" evidence="14">
    <location>
        <begin position="52"/>
        <end position="103"/>
    </location>
</feature>
<dbReference type="STRING" id="1203610.HMPREF1536_01759"/>
<keyword evidence="6" id="KW-0408">Iron</keyword>
<keyword evidence="8 10" id="KW-0472">Membrane</keyword>
<dbReference type="InterPro" id="IPR039426">
    <property type="entry name" value="TonB-dep_rcpt-like"/>
</dbReference>
<reference evidence="15 16" key="1">
    <citation type="submission" date="2013-04" db="EMBL/GenBank/DDBJ databases">
        <title>The Genome Sequence of Parabacteroides gordonii DSM 23371.</title>
        <authorList>
            <consortium name="The Broad Institute Genomics Platform"/>
            <person name="Earl A."/>
            <person name="Ward D."/>
            <person name="Feldgarden M."/>
            <person name="Gevers D."/>
            <person name="Martens E."/>
            <person name="Sakamoto M."/>
            <person name="Benno Y."/>
            <person name="Suzuki N."/>
            <person name="Matsunaga N."/>
            <person name="Koshihara K."/>
            <person name="Seki M."/>
            <person name="Komiya H."/>
            <person name="Walker B."/>
            <person name="Young S."/>
            <person name="Zeng Q."/>
            <person name="Gargeya S."/>
            <person name="Fitzgerald M."/>
            <person name="Haas B."/>
            <person name="Abouelleil A."/>
            <person name="Allen A.W."/>
            <person name="Alvarado L."/>
            <person name="Arachchi H.M."/>
            <person name="Berlin A.M."/>
            <person name="Chapman S.B."/>
            <person name="Gainer-Dewar J."/>
            <person name="Goldberg J."/>
            <person name="Griggs A."/>
            <person name="Gujja S."/>
            <person name="Hansen M."/>
            <person name="Howarth C."/>
            <person name="Imamovic A."/>
            <person name="Ireland A."/>
            <person name="Larimer J."/>
            <person name="McCowan C."/>
            <person name="Murphy C."/>
            <person name="Pearson M."/>
            <person name="Poon T.W."/>
            <person name="Priest M."/>
            <person name="Roberts A."/>
            <person name="Saif S."/>
            <person name="Shea T."/>
            <person name="Sisk P."/>
            <person name="Sykes S."/>
            <person name="Wortman J."/>
            <person name="Nusbaum C."/>
            <person name="Birren B."/>
        </authorList>
    </citation>
    <scope>NUCLEOTIDE SEQUENCE [LARGE SCALE GENOMIC DNA]</scope>
    <source>
        <strain evidence="15 16">MS-1</strain>
    </source>
</reference>
<dbReference type="InterPro" id="IPR012910">
    <property type="entry name" value="Plug_dom"/>
</dbReference>
<dbReference type="FunFam" id="2.60.40.1120:FF:000003">
    <property type="entry name" value="Outer membrane protein Omp121"/>
    <property type="match status" value="1"/>
</dbReference>
<evidence type="ECO:0000256" key="8">
    <source>
        <dbReference type="ARBA" id="ARBA00023136"/>
    </source>
</evidence>
<sequence length="1115" mass="124467">MKNKHKSRRIGTYCLCFLIAGCLQINAQKVSFNEGTVSLKEAFQKIEASSKYKIAYNGTQLDVSKRVQLNQKNVEVLDVLKQILADTGYTYSIKGDYVVISAPVKNAVNQKEKTVKGVIVDETGLPVIGANVVVSGTTSGTVTDFDGNFSLQVPENGMLEISYIGFLTQQISLKGKNDFRITLKEDSQKLDEVVVVGYGTRSRKSITGSVDQVNSEIFENRPVTNATQALQGASANLVIQSKNMNPNDNSMNINIRGVSTMGNNDPLIVIDGLISSSSTLNNLNPNDIENVSILKDAGSAAIYGSRSANGVILVTTKKGSKGGKPQVTFNGQVGMQDPRILFSPVEGWQNAMLRNQANVNVGNAPQFTPTAIRDLYDHRDEEEWLYDQIIQTGLQQNYNINVSGGSENTTYMVSASYFNQESNFKGNFGMERYNFRTNLSTEYGRFKLTSLMAYNRRKDRTVAGGTGNAIINSSRVPSYYYYKFMEGDKYLVNDIVGDDNPLALLQDGGYEKKDEDNFIGSMNLDFKIMEGLKATGLIGLDLTQHHRYRRDKKVPLYSSADLTNPVLYMHSNTMTEDYNEKRYTLSSQFLLNYDRTFKEAHHVTALFGASNESYTKQASRIAWEYTDEDLGLPTTDNSVQNKENKNSNNDTDQTSITSVFGRVGYSYMDKYYGDVSFRYDGSSKFAKDQRWGFFPSFSAGWRLSEEAFMDTYKSNIGDLKLRASYGVLGNQNVDNYSYQTVYLIENNQFVFNNTSIAGTKITDGNSLLTWEKSANFNIGVDATFLNGNLYVSADYFNKKTTNILLTPEVSTIYGGTTAKENAGEMKNQGWELTVNYKLNHGDFHHNFNFNISDSKNKVTDFGGQERIDGLDELYKLIREGESLGSYYGYKTDGLFQSYEEIANSALPVGSAVQPGDVKYVDQNGDKVINEKDRVVLGNAFPRYTFGFTYSLAWKGFDLNLMLQGVGKRSQFLRGELMEPFHSNYSYCIYEHQLDFWTPTNPDARWPRLTAPGSASATNNWSLAGDNHILNAAYLRVKNIQVGYTLPKSLTQKFGVQKLRVSVNTENPLTFCKNSFIDPESSEFGSDMGGISGIGGNSGRNYPTLTYYGFGLDIEF</sequence>
<dbReference type="Pfam" id="PF07715">
    <property type="entry name" value="Plug"/>
    <property type="match status" value="1"/>
</dbReference>
<dbReference type="NCBIfam" id="TIGR04056">
    <property type="entry name" value="OMP_RagA_SusC"/>
    <property type="match status" value="1"/>
</dbReference>
<evidence type="ECO:0000256" key="7">
    <source>
        <dbReference type="ARBA" id="ARBA00023077"/>
    </source>
</evidence>
<dbReference type="InterPro" id="IPR011662">
    <property type="entry name" value="Secretin/TonB_short_N"/>
</dbReference>
<dbReference type="RefSeq" id="WP_028730093.1">
    <property type="nucleotide sequence ID" value="NZ_KE386765.1"/>
</dbReference>
<dbReference type="InterPro" id="IPR036942">
    <property type="entry name" value="Beta-barrel_TonB_sf"/>
</dbReference>
<dbReference type="Gene3D" id="2.40.170.20">
    <property type="entry name" value="TonB-dependent receptor, beta-barrel domain"/>
    <property type="match status" value="1"/>
</dbReference>
<evidence type="ECO:0000256" key="6">
    <source>
        <dbReference type="ARBA" id="ARBA00023004"/>
    </source>
</evidence>
<evidence type="ECO:0000256" key="1">
    <source>
        <dbReference type="ARBA" id="ARBA00004571"/>
    </source>
</evidence>
<evidence type="ECO:0000256" key="2">
    <source>
        <dbReference type="ARBA" id="ARBA00022448"/>
    </source>
</evidence>
<dbReference type="InterPro" id="IPR008969">
    <property type="entry name" value="CarboxyPept-like_regulatory"/>
</dbReference>
<dbReference type="NCBIfam" id="TIGR04057">
    <property type="entry name" value="SusC_RagA_signa"/>
    <property type="match status" value="1"/>
</dbReference>
<dbReference type="Proteomes" id="UP000033035">
    <property type="component" value="Unassembled WGS sequence"/>
</dbReference>
<keyword evidence="16" id="KW-1185">Reference proteome</keyword>
<protein>
    <submittedName>
        <fullName evidence="15">SusC/RagA family TonB-linked outer membrane protein</fullName>
    </submittedName>
</protein>
<dbReference type="AlphaFoldDB" id="A0A0F5JK32"/>
<dbReference type="Pfam" id="PF07660">
    <property type="entry name" value="STN"/>
    <property type="match status" value="1"/>
</dbReference>
<feature type="region of interest" description="Disordered" evidence="12">
    <location>
        <begin position="632"/>
        <end position="653"/>
    </location>
</feature>
<accession>A0A0F5JK32</accession>
<dbReference type="InterPro" id="IPR023996">
    <property type="entry name" value="TonB-dep_OMP_SusC/RagA"/>
</dbReference>
<proteinExistence type="inferred from homology"/>
<evidence type="ECO:0000256" key="9">
    <source>
        <dbReference type="ARBA" id="ARBA00023237"/>
    </source>
</evidence>
<keyword evidence="7 11" id="KW-0798">TonB box</keyword>
<dbReference type="Gene3D" id="2.60.40.1120">
    <property type="entry name" value="Carboxypeptidase-like, regulatory domain"/>
    <property type="match status" value="1"/>
</dbReference>
<dbReference type="InterPro" id="IPR023997">
    <property type="entry name" value="TonB-dep_OMP_SusC/RagA_CS"/>
</dbReference>
<evidence type="ECO:0000256" key="13">
    <source>
        <dbReference type="SAM" id="SignalP"/>
    </source>
</evidence>
<dbReference type="EMBL" id="AQHW01000011">
    <property type="protein sequence ID" value="KKB57950.1"/>
    <property type="molecule type" value="Genomic_DNA"/>
</dbReference>
<dbReference type="SMART" id="SM00965">
    <property type="entry name" value="STN"/>
    <property type="match status" value="1"/>
</dbReference>
<evidence type="ECO:0000256" key="10">
    <source>
        <dbReference type="PROSITE-ProRule" id="PRU01360"/>
    </source>
</evidence>
<dbReference type="PROSITE" id="PS51257">
    <property type="entry name" value="PROKAR_LIPOPROTEIN"/>
    <property type="match status" value="1"/>
</dbReference>
<evidence type="ECO:0000259" key="14">
    <source>
        <dbReference type="SMART" id="SM00965"/>
    </source>
</evidence>
<dbReference type="GO" id="GO:0009279">
    <property type="term" value="C:cell outer membrane"/>
    <property type="evidence" value="ECO:0007669"/>
    <property type="project" value="UniProtKB-SubCell"/>
</dbReference>
<organism evidence="15 16">
    <name type="scientific">Parabacteroides gordonii MS-1 = DSM 23371</name>
    <dbReference type="NCBI Taxonomy" id="1203610"/>
    <lineage>
        <taxon>Bacteria</taxon>
        <taxon>Pseudomonadati</taxon>
        <taxon>Bacteroidota</taxon>
        <taxon>Bacteroidia</taxon>
        <taxon>Bacteroidales</taxon>
        <taxon>Tannerellaceae</taxon>
        <taxon>Parabacteroides</taxon>
    </lineage>
</organism>
<comment type="caution">
    <text evidence="15">The sequence shown here is derived from an EMBL/GenBank/DDBJ whole genome shotgun (WGS) entry which is preliminary data.</text>
</comment>
<keyword evidence="3 10" id="KW-1134">Transmembrane beta strand</keyword>
<dbReference type="Pfam" id="PF13715">
    <property type="entry name" value="CarbopepD_reg_2"/>
    <property type="match status" value="1"/>
</dbReference>
<dbReference type="Pfam" id="PF00593">
    <property type="entry name" value="TonB_dep_Rec_b-barrel"/>
    <property type="match status" value="1"/>
</dbReference>
<keyword evidence="4" id="KW-0410">Iron transport</keyword>
<evidence type="ECO:0000256" key="3">
    <source>
        <dbReference type="ARBA" id="ARBA00022452"/>
    </source>
</evidence>
<dbReference type="HOGENOM" id="CLU_004317_1_1_10"/>
<gene>
    <name evidence="15" type="ORF">HMPREF1536_01759</name>
</gene>
<name>A0A0F5JK32_9BACT</name>
<feature type="compositionally biased region" description="Polar residues" evidence="12">
    <location>
        <begin position="634"/>
        <end position="653"/>
    </location>
</feature>
<keyword evidence="4" id="KW-0406">Ion transport</keyword>
<evidence type="ECO:0000256" key="5">
    <source>
        <dbReference type="ARBA" id="ARBA00022692"/>
    </source>
</evidence>
<comment type="subcellular location">
    <subcellularLocation>
        <location evidence="1 10">Cell outer membrane</location>
        <topology evidence="1 10">Multi-pass membrane protein</topology>
    </subcellularLocation>
</comment>
<dbReference type="PROSITE" id="PS52016">
    <property type="entry name" value="TONB_DEPENDENT_REC_3"/>
    <property type="match status" value="1"/>
</dbReference>
<dbReference type="GO" id="GO:0006826">
    <property type="term" value="P:iron ion transport"/>
    <property type="evidence" value="ECO:0007669"/>
    <property type="project" value="UniProtKB-KW"/>
</dbReference>
<feature type="chain" id="PRO_5002490169" evidence="13">
    <location>
        <begin position="28"/>
        <end position="1115"/>
    </location>
</feature>
<evidence type="ECO:0000256" key="12">
    <source>
        <dbReference type="SAM" id="MobiDB-lite"/>
    </source>
</evidence>
<dbReference type="InterPro" id="IPR000531">
    <property type="entry name" value="Beta-barrel_TonB"/>
</dbReference>
<keyword evidence="9 10" id="KW-0998">Cell outer membrane</keyword>
<keyword evidence="5 10" id="KW-0812">Transmembrane</keyword>
<dbReference type="SUPFAM" id="SSF56935">
    <property type="entry name" value="Porins"/>
    <property type="match status" value="1"/>
</dbReference>